<proteinExistence type="predicted"/>
<dbReference type="Gene3D" id="2.60.40.10">
    <property type="entry name" value="Immunoglobulins"/>
    <property type="match status" value="6"/>
</dbReference>
<evidence type="ECO:0000313" key="1">
    <source>
        <dbReference type="EMBL" id="VAW76526.1"/>
    </source>
</evidence>
<organism evidence="1">
    <name type="scientific">hydrothermal vent metagenome</name>
    <dbReference type="NCBI Taxonomy" id="652676"/>
    <lineage>
        <taxon>unclassified sequences</taxon>
        <taxon>metagenomes</taxon>
        <taxon>ecological metagenomes</taxon>
    </lineage>
</organism>
<dbReference type="EMBL" id="UOFK01000100">
    <property type="protein sequence ID" value="VAW76526.1"/>
    <property type="molecule type" value="Genomic_DNA"/>
</dbReference>
<accession>A0A3B0Z753</accession>
<evidence type="ECO:0008006" key="2">
    <source>
        <dbReference type="Google" id="ProtNLM"/>
    </source>
</evidence>
<gene>
    <name evidence="1" type="ORF">MNBD_GAMMA13-1737</name>
</gene>
<dbReference type="AlphaFoldDB" id="A0A3B0Z753"/>
<reference evidence="1" key="1">
    <citation type="submission" date="2018-06" db="EMBL/GenBank/DDBJ databases">
        <authorList>
            <person name="Zhirakovskaya E."/>
        </authorList>
    </citation>
    <scope>NUCLEOTIDE SEQUENCE</scope>
</reference>
<protein>
    <recommendedName>
        <fullName evidence="2">IPT/TIG domain-containing protein</fullName>
    </recommendedName>
</protein>
<sequence length="980" mass="99789">MKTRRISWLWLLLAVLVSVAVGETRTYQEYLYDEAGHITGVRTDVSQSPPLVSNLNPAAARIGETAVITATGEGLRGVVVNPADNRVVVRRLDSSQTQVRFELQATNTAPSGDYVLTFTTGLGSTQASVVIQPRLPGLSVAPSPAAFAPGSGPTPLDIRLTSADIFDHSLNLTVSDADIATVNPGSITIPAGDTQPVAPVVLTPLVLGSTVLELTSGSLGSTSVPVFVTGQYTPPVGTNRFYASPLGVNLSPGLQPPTFVETGPFAATLSVLKQADTALPNRSITPLVSASLGILRGDSLIRSLNPASLLNGTGPNMLTVSGQGLAAVSAVAVAPPDGLTLGVPVPSADGTSLTLPVTVAEDAPTGLRQLVLQAGIATVPVASPRADRFYILDMLPRVESVSPLVVVRDSPSVAFTVRGRNLQATQAIDITPATGMVGVDPVINPDGTELIFNLSVPATEPLGARTLTVTTPAGTSDTTSSVANTFEVVNTPGVTFPDVVAPSVGVLREMDGSTAQPPRGQLRASILGVSLGGVVTGISPGNRRPGDTFTLTINGSGLASVDAVDFIPNTGISVSPPVVAADGNSLTVEVSISLDAPQTRRRVAVVDSGVILPPSVPAAILFTVTGFEPVIESVQPLLVEIGVPPVRLTIRGQFLDNAAGVVTLPPDDGVAISAPVVSADGRSLSVDIVASAGVTPGDRVVVVQTPAGVTSDIARVGNKITLTRSVVGRISDIVASQLGVVRQDATPPPPETRRLSAPLLGVERTPVIVPVARSQVVYADNLGVSRGAVAHGISPAAMAVGSSAVLTVDGFALDGVTTVRFVPADGVTTGAVSISPDGSRVSVPVTIAADAAATLREVVLDSAAGALAFTDVTQSRFRIAGPVPEILSIDPIQGSQGTTVSLLVRGLNLQDASRVTAIPADGITFAAIPVVNTAGTELQVQMDIATTATPVARVISVSTPVGATGSEATPANRFLVVPLQ</sequence>
<name>A0A3B0Z753_9ZZZZ</name>
<dbReference type="InterPro" id="IPR013783">
    <property type="entry name" value="Ig-like_fold"/>
</dbReference>